<organism evidence="2 3">
    <name type="scientific">Salvia divinorum</name>
    <name type="common">Maria pastora</name>
    <name type="synonym">Diviner's sage</name>
    <dbReference type="NCBI Taxonomy" id="28513"/>
    <lineage>
        <taxon>Eukaryota</taxon>
        <taxon>Viridiplantae</taxon>
        <taxon>Streptophyta</taxon>
        <taxon>Embryophyta</taxon>
        <taxon>Tracheophyta</taxon>
        <taxon>Spermatophyta</taxon>
        <taxon>Magnoliopsida</taxon>
        <taxon>eudicotyledons</taxon>
        <taxon>Gunneridae</taxon>
        <taxon>Pentapetalae</taxon>
        <taxon>asterids</taxon>
        <taxon>lamiids</taxon>
        <taxon>Lamiales</taxon>
        <taxon>Lamiaceae</taxon>
        <taxon>Nepetoideae</taxon>
        <taxon>Mentheae</taxon>
        <taxon>Salviinae</taxon>
        <taxon>Salvia</taxon>
        <taxon>Salvia subgen. Calosphace</taxon>
    </lineage>
</organism>
<feature type="compositionally biased region" description="Basic and acidic residues" evidence="1">
    <location>
        <begin position="1"/>
        <end position="15"/>
    </location>
</feature>
<reference evidence="2 3" key="1">
    <citation type="submission" date="2024-06" db="EMBL/GenBank/DDBJ databases">
        <title>A chromosome level genome sequence of Diviner's sage (Salvia divinorum).</title>
        <authorList>
            <person name="Ford S.A."/>
            <person name="Ro D.-K."/>
            <person name="Ness R.W."/>
            <person name="Phillips M.A."/>
        </authorList>
    </citation>
    <scope>NUCLEOTIDE SEQUENCE [LARGE SCALE GENOMIC DNA]</scope>
    <source>
        <strain evidence="2">SAF-2024a</strain>
        <tissue evidence="2">Leaf</tissue>
    </source>
</reference>
<dbReference type="EMBL" id="JBEAFC010000004">
    <property type="protein sequence ID" value="KAL1560628.1"/>
    <property type="molecule type" value="Genomic_DNA"/>
</dbReference>
<protein>
    <submittedName>
        <fullName evidence="2">Uncharacterized protein</fullName>
    </submittedName>
</protein>
<keyword evidence="3" id="KW-1185">Reference proteome</keyword>
<feature type="region of interest" description="Disordered" evidence="1">
    <location>
        <begin position="1"/>
        <end position="34"/>
    </location>
</feature>
<evidence type="ECO:0000313" key="2">
    <source>
        <dbReference type="EMBL" id="KAL1560628.1"/>
    </source>
</evidence>
<sequence length="100" mass="11661">MEVKSISALEHDNKENIPPFSTLKKPGPNEENPKCTLVKKMKWIRKPLRDVTNFYRASELRGLQSPVLVSVFSSSGKRKLVEDDDEERRSCSKILRRKYR</sequence>
<evidence type="ECO:0000256" key="1">
    <source>
        <dbReference type="SAM" id="MobiDB-lite"/>
    </source>
</evidence>
<dbReference type="AlphaFoldDB" id="A0ABD1HYH6"/>
<comment type="caution">
    <text evidence="2">The sequence shown here is derived from an EMBL/GenBank/DDBJ whole genome shotgun (WGS) entry which is preliminary data.</text>
</comment>
<proteinExistence type="predicted"/>
<accession>A0ABD1HYH6</accession>
<evidence type="ECO:0000313" key="3">
    <source>
        <dbReference type="Proteomes" id="UP001567538"/>
    </source>
</evidence>
<gene>
    <name evidence="2" type="ORF">AAHA92_10818</name>
</gene>
<dbReference type="Proteomes" id="UP001567538">
    <property type="component" value="Unassembled WGS sequence"/>
</dbReference>
<name>A0ABD1HYH6_SALDI</name>